<dbReference type="AlphaFoldDB" id="A0A0A1WRB4"/>
<feature type="compositionally biased region" description="Gly residues" evidence="9">
    <location>
        <begin position="32"/>
        <end position="54"/>
    </location>
</feature>
<evidence type="ECO:0000313" key="11">
    <source>
        <dbReference type="EMBL" id="JAD00978.1"/>
    </source>
</evidence>
<evidence type="ECO:0000256" key="8">
    <source>
        <dbReference type="ARBA" id="ARBA00023242"/>
    </source>
</evidence>
<evidence type="ECO:0000256" key="4">
    <source>
        <dbReference type="ARBA" id="ARBA00022490"/>
    </source>
</evidence>
<evidence type="ECO:0000256" key="9">
    <source>
        <dbReference type="SAM" id="MobiDB-lite"/>
    </source>
</evidence>
<keyword evidence="7" id="KW-0325">Glycoprotein</keyword>
<gene>
    <name evidence="11" type="primary">RGS20</name>
    <name evidence="11" type="ORF">g.37419</name>
</gene>
<feature type="domain" description="RGS" evidence="10">
    <location>
        <begin position="172"/>
        <end position="288"/>
    </location>
</feature>
<dbReference type="FunFam" id="1.10.167.10:FF:000015">
    <property type="entry name" value="Regulator of G-protein signaling 17"/>
    <property type="match status" value="1"/>
</dbReference>
<name>A0A0A1WRB4_ZEUCU</name>
<dbReference type="PRINTS" id="PR01301">
    <property type="entry name" value="RGSPROTEIN"/>
</dbReference>
<organism evidence="11">
    <name type="scientific">Zeugodacus cucurbitae</name>
    <name type="common">Melon fruit fly</name>
    <name type="synonym">Bactrocera cucurbitae</name>
    <dbReference type="NCBI Taxonomy" id="28588"/>
    <lineage>
        <taxon>Eukaryota</taxon>
        <taxon>Metazoa</taxon>
        <taxon>Ecdysozoa</taxon>
        <taxon>Arthropoda</taxon>
        <taxon>Hexapoda</taxon>
        <taxon>Insecta</taxon>
        <taxon>Pterygota</taxon>
        <taxon>Neoptera</taxon>
        <taxon>Endopterygota</taxon>
        <taxon>Diptera</taxon>
        <taxon>Brachycera</taxon>
        <taxon>Muscomorpha</taxon>
        <taxon>Tephritoidea</taxon>
        <taxon>Tephritidae</taxon>
        <taxon>Zeugodacus</taxon>
        <taxon>Zeugodacus</taxon>
    </lineage>
</organism>
<feature type="compositionally biased region" description="Low complexity" evidence="9">
    <location>
        <begin position="71"/>
        <end position="88"/>
    </location>
</feature>
<evidence type="ECO:0000256" key="7">
    <source>
        <dbReference type="ARBA" id="ARBA00023180"/>
    </source>
</evidence>
<protein>
    <submittedName>
        <fullName evidence="11">Regulator of G-protein signaling 20</fullName>
    </submittedName>
</protein>
<accession>A0A0A1WRB4</accession>
<dbReference type="InterPro" id="IPR036305">
    <property type="entry name" value="RGS_sf"/>
</dbReference>
<dbReference type="SMART" id="SM00315">
    <property type="entry name" value="RGS"/>
    <property type="match status" value="1"/>
</dbReference>
<evidence type="ECO:0000256" key="1">
    <source>
        <dbReference type="ARBA" id="ARBA00004123"/>
    </source>
</evidence>
<dbReference type="Gene3D" id="1.10.167.10">
    <property type="entry name" value="Regulator of G-protein Signalling 4, domain 2"/>
    <property type="match status" value="1"/>
</dbReference>
<keyword evidence="4" id="KW-0963">Cytoplasm</keyword>
<dbReference type="GO" id="GO:0005634">
    <property type="term" value="C:nucleus"/>
    <property type="evidence" value="ECO:0007669"/>
    <property type="project" value="UniProtKB-SubCell"/>
</dbReference>
<dbReference type="EMBL" id="GBXI01013314">
    <property type="protein sequence ID" value="JAD00978.1"/>
    <property type="molecule type" value="Transcribed_RNA"/>
</dbReference>
<sequence length="306" mass="32829">MSCTVSELPSGCHLRGMSSSSSSAVAAVKSHSGGGGGSTLSTGGGGGSNSGGLNTGGIHVGGMLSTTSALGVTTTSSRGGSTGNAAASLLPETLMTTTPMSSSTTQRQQQQQQSQKPCCFCWCCCCSCSWAKCLAIKNAEDNAPTRRDPASVDLLLDGEQPCLEEIRSWGKSFDLLMKNSTGRKVFRDFLRSEFSEENILFWLACEELKKESSSEAIEEKARLIYEDYISILSPREVSLDSRVREIVNRNMVEPTPHTFDEAQIQIYTLMHRDSYPRFLNSQKFKALAQLQDGSLSAAASTTDSPT</sequence>
<reference evidence="11" key="1">
    <citation type="submission" date="2014-11" db="EMBL/GenBank/DDBJ databases">
        <authorList>
            <person name="Geib S."/>
        </authorList>
    </citation>
    <scope>NUCLEOTIDE SEQUENCE</scope>
</reference>
<dbReference type="PROSITE" id="PS50132">
    <property type="entry name" value="RGS"/>
    <property type="match status" value="1"/>
</dbReference>
<dbReference type="InterPro" id="IPR044926">
    <property type="entry name" value="RGS_subdomain_2"/>
</dbReference>
<evidence type="ECO:0000256" key="2">
    <source>
        <dbReference type="ARBA" id="ARBA00004370"/>
    </source>
</evidence>
<feature type="region of interest" description="Disordered" evidence="9">
    <location>
        <begin position="23"/>
        <end position="54"/>
    </location>
</feature>
<dbReference type="PANTHER" id="PTHR10845">
    <property type="entry name" value="REGULATOR OF G PROTEIN SIGNALING"/>
    <property type="match status" value="1"/>
</dbReference>
<dbReference type="CDD" id="cd08718">
    <property type="entry name" value="RGS_RZ-like"/>
    <property type="match status" value="1"/>
</dbReference>
<evidence type="ECO:0000256" key="6">
    <source>
        <dbReference type="ARBA" id="ARBA00023136"/>
    </source>
</evidence>
<keyword evidence="6" id="KW-0472">Membrane</keyword>
<keyword evidence="8" id="KW-0539">Nucleus</keyword>
<proteinExistence type="predicted"/>
<evidence type="ECO:0000256" key="3">
    <source>
        <dbReference type="ARBA" id="ARBA00004496"/>
    </source>
</evidence>
<dbReference type="SUPFAM" id="SSF48097">
    <property type="entry name" value="Regulator of G-protein signaling, RGS"/>
    <property type="match status" value="1"/>
</dbReference>
<evidence type="ECO:0000256" key="5">
    <source>
        <dbReference type="ARBA" id="ARBA00022843"/>
    </source>
</evidence>
<feature type="region of interest" description="Disordered" evidence="9">
    <location>
        <begin position="71"/>
        <end position="92"/>
    </location>
</feature>
<keyword evidence="5" id="KW-0832">Ubl conjugation</keyword>
<comment type="subcellular location">
    <subcellularLocation>
        <location evidence="3">Cytoplasm</location>
    </subcellularLocation>
    <subcellularLocation>
        <location evidence="2">Membrane</location>
    </subcellularLocation>
    <subcellularLocation>
        <location evidence="1">Nucleus</location>
    </subcellularLocation>
</comment>
<dbReference type="InterPro" id="IPR016137">
    <property type="entry name" value="RGS"/>
</dbReference>
<dbReference type="Pfam" id="PF00615">
    <property type="entry name" value="RGS"/>
    <property type="match status" value="1"/>
</dbReference>
<dbReference type="GO" id="GO:0016020">
    <property type="term" value="C:membrane"/>
    <property type="evidence" value="ECO:0007669"/>
    <property type="project" value="UniProtKB-SubCell"/>
</dbReference>
<dbReference type="PANTHER" id="PTHR10845:SF192">
    <property type="entry name" value="DOUBLE HIT, ISOFORM B"/>
    <property type="match status" value="1"/>
</dbReference>
<dbReference type="GO" id="GO:0005737">
    <property type="term" value="C:cytoplasm"/>
    <property type="evidence" value="ECO:0007669"/>
    <property type="project" value="UniProtKB-SubCell"/>
</dbReference>
<reference evidence="11" key="2">
    <citation type="journal article" date="2015" name="Gigascience">
        <title>Reconstructing a comprehensive transcriptome assembly of a white-pupal translocated strain of the pest fruit fly Bactrocera cucurbitae.</title>
        <authorList>
            <person name="Sim S.B."/>
            <person name="Calla B."/>
            <person name="Hall B."/>
            <person name="DeRego T."/>
            <person name="Geib S.M."/>
        </authorList>
    </citation>
    <scope>NUCLEOTIDE SEQUENCE</scope>
</reference>
<evidence type="ECO:0000259" key="10">
    <source>
        <dbReference type="PROSITE" id="PS50132"/>
    </source>
</evidence>
<dbReference type="GO" id="GO:0007186">
    <property type="term" value="P:G protein-coupled receptor signaling pathway"/>
    <property type="evidence" value="ECO:0007669"/>
    <property type="project" value="UniProtKB-ARBA"/>
</dbReference>